<evidence type="ECO:0000256" key="4">
    <source>
        <dbReference type="ARBA" id="ARBA00023136"/>
    </source>
</evidence>
<feature type="transmembrane region" description="Helical" evidence="6">
    <location>
        <begin position="42"/>
        <end position="66"/>
    </location>
</feature>
<evidence type="ECO:0000256" key="1">
    <source>
        <dbReference type="ARBA" id="ARBA00022475"/>
    </source>
</evidence>
<proteinExistence type="predicted"/>
<name>A0A4R3V912_9BURK</name>
<feature type="domain" description="Lipopolysaccharide assembly protein A" evidence="7">
    <location>
        <begin position="22"/>
        <end position="86"/>
    </location>
</feature>
<dbReference type="Proteomes" id="UP000294692">
    <property type="component" value="Unassembled WGS sequence"/>
</dbReference>
<gene>
    <name evidence="8" type="ORF">EV686_102400</name>
</gene>
<evidence type="ECO:0000313" key="9">
    <source>
        <dbReference type="Proteomes" id="UP000294692"/>
    </source>
</evidence>
<keyword evidence="3 6" id="KW-1133">Transmembrane helix</keyword>
<accession>A0A4R3V912</accession>
<keyword evidence="9" id="KW-1185">Reference proteome</keyword>
<evidence type="ECO:0000259" key="7">
    <source>
        <dbReference type="Pfam" id="PF06305"/>
    </source>
</evidence>
<dbReference type="AlphaFoldDB" id="A0A4R3V912"/>
<dbReference type="GO" id="GO:0005886">
    <property type="term" value="C:plasma membrane"/>
    <property type="evidence" value="ECO:0007669"/>
    <property type="project" value="InterPro"/>
</dbReference>
<dbReference type="RefSeq" id="WP_132474413.1">
    <property type="nucleotide sequence ID" value="NZ_JBEBWM010000077.1"/>
</dbReference>
<keyword evidence="2 6" id="KW-0812">Transmembrane</keyword>
<dbReference type="OrthoDB" id="8687514at2"/>
<protein>
    <submittedName>
        <fullName evidence="8">Putative integral membrane protein</fullName>
    </submittedName>
</protein>
<keyword evidence="1" id="KW-1003">Cell membrane</keyword>
<dbReference type="InterPro" id="IPR010445">
    <property type="entry name" value="LapA_dom"/>
</dbReference>
<evidence type="ECO:0000256" key="2">
    <source>
        <dbReference type="ARBA" id="ARBA00022692"/>
    </source>
</evidence>
<sequence>MRYVVWLVRLLVFVLVLMFALNNTGAVDVRFYGDYYLTGVPLIVVMLVVFVLGAVFGLLLAMGSVMRRNREIKRLKREITRLEDEIRYPAGTTSPEAPETVAPLAPL</sequence>
<dbReference type="EMBL" id="SMBX01000002">
    <property type="protein sequence ID" value="TCV01687.1"/>
    <property type="molecule type" value="Genomic_DNA"/>
</dbReference>
<evidence type="ECO:0000313" key="8">
    <source>
        <dbReference type="EMBL" id="TCV01687.1"/>
    </source>
</evidence>
<evidence type="ECO:0000256" key="5">
    <source>
        <dbReference type="SAM" id="MobiDB-lite"/>
    </source>
</evidence>
<evidence type="ECO:0000256" key="3">
    <source>
        <dbReference type="ARBA" id="ARBA00022989"/>
    </source>
</evidence>
<keyword evidence="4 6" id="KW-0472">Membrane</keyword>
<organism evidence="8 9">
    <name type="scientific">Paracandidimonas soli</name>
    <dbReference type="NCBI Taxonomy" id="1917182"/>
    <lineage>
        <taxon>Bacteria</taxon>
        <taxon>Pseudomonadati</taxon>
        <taxon>Pseudomonadota</taxon>
        <taxon>Betaproteobacteria</taxon>
        <taxon>Burkholderiales</taxon>
        <taxon>Alcaligenaceae</taxon>
        <taxon>Paracandidimonas</taxon>
    </lineage>
</organism>
<dbReference type="Pfam" id="PF06305">
    <property type="entry name" value="LapA_dom"/>
    <property type="match status" value="1"/>
</dbReference>
<evidence type="ECO:0000256" key="6">
    <source>
        <dbReference type="SAM" id="Phobius"/>
    </source>
</evidence>
<reference evidence="8 9" key="1">
    <citation type="submission" date="2019-03" db="EMBL/GenBank/DDBJ databases">
        <title>Genomic Encyclopedia of Type Strains, Phase IV (KMG-IV): sequencing the most valuable type-strain genomes for metagenomic binning, comparative biology and taxonomic classification.</title>
        <authorList>
            <person name="Goeker M."/>
        </authorList>
    </citation>
    <scope>NUCLEOTIDE SEQUENCE [LARGE SCALE GENOMIC DNA]</scope>
    <source>
        <strain evidence="8 9">DSM 100048</strain>
    </source>
</reference>
<feature type="region of interest" description="Disordered" evidence="5">
    <location>
        <begin position="86"/>
        <end position="107"/>
    </location>
</feature>
<comment type="caution">
    <text evidence="8">The sequence shown here is derived from an EMBL/GenBank/DDBJ whole genome shotgun (WGS) entry which is preliminary data.</text>
</comment>